<feature type="domain" description="Tle cognate immunity protein 4 C-terminal" evidence="2">
    <location>
        <begin position="218"/>
        <end position="376"/>
    </location>
</feature>
<evidence type="ECO:0000313" key="4">
    <source>
        <dbReference type="Proteomes" id="UP001365846"/>
    </source>
</evidence>
<protein>
    <submittedName>
        <fullName evidence="3">T6SS immunity protein Tli4 family protein</fullName>
    </submittedName>
</protein>
<accession>A0ABU8VAL3</accession>
<feature type="compositionally biased region" description="Basic and acidic residues" evidence="1">
    <location>
        <begin position="343"/>
        <end position="352"/>
    </location>
</feature>
<keyword evidence="4" id="KW-1185">Reference proteome</keyword>
<name>A0ABU8VAL3_9BURK</name>
<comment type="caution">
    <text evidence="3">The sequence shown here is derived from an EMBL/GenBank/DDBJ whole genome shotgun (WGS) entry which is preliminary data.</text>
</comment>
<dbReference type="Pfam" id="PF18426">
    <property type="entry name" value="Tli4_C"/>
    <property type="match status" value="1"/>
</dbReference>
<dbReference type="InterPro" id="IPR041290">
    <property type="entry name" value="Tli4_C"/>
</dbReference>
<evidence type="ECO:0000259" key="2">
    <source>
        <dbReference type="Pfam" id="PF18426"/>
    </source>
</evidence>
<gene>
    <name evidence="3" type="ORF">WKW77_06445</name>
</gene>
<proteinExistence type="predicted"/>
<dbReference type="Proteomes" id="UP001365846">
    <property type="component" value="Unassembled WGS sequence"/>
</dbReference>
<dbReference type="RefSeq" id="WP_340356012.1">
    <property type="nucleotide sequence ID" value="NZ_JBBKZU010000002.1"/>
</dbReference>
<sequence>MTNHPPTGQRRRPYSRWALIALAFLLVLVAAASMRGWLPFIYAPGYTPKTMTTVTTQRTTHCIGRYLITLPSNFELITGGWGDVELYYGLDKNFERVYATVKPGRYTNEEFWKEVNKRRFELDGKTNAATKTSMLLHGEQLNNSSALLRRLGDEHYGLSIKTEVHVLVGPRHVMLEQESYSNDDNNVSHKNADPAPAEARLKMIASKLLPYENAERAKPGFCVQGVLFDVGQDDETALFDFYADDLPDTHLRVSYHAVTGQPSQGLLERVQDSYKAQPLFRTMVATVREGKTQLGGEAAEESLVKTTRPVTQHLFSIERRDNQPRSLDRPFFGIAFDTGNEYDDAKGERHPQDNSSLSDEQVLKLWDEMVASVRKR</sequence>
<dbReference type="EMBL" id="JBBKZU010000002">
    <property type="protein sequence ID" value="MEJ8810699.1"/>
    <property type="molecule type" value="Genomic_DNA"/>
</dbReference>
<evidence type="ECO:0000256" key="1">
    <source>
        <dbReference type="SAM" id="MobiDB-lite"/>
    </source>
</evidence>
<organism evidence="3 4">
    <name type="scientific">Variovorax ureilyticus</name>
    <dbReference type="NCBI Taxonomy" id="1836198"/>
    <lineage>
        <taxon>Bacteria</taxon>
        <taxon>Pseudomonadati</taxon>
        <taxon>Pseudomonadota</taxon>
        <taxon>Betaproteobacteria</taxon>
        <taxon>Burkholderiales</taxon>
        <taxon>Comamonadaceae</taxon>
        <taxon>Variovorax</taxon>
    </lineage>
</organism>
<reference evidence="3 4" key="1">
    <citation type="submission" date="2024-03" db="EMBL/GenBank/DDBJ databases">
        <title>Novel species of the genus Variovorax.</title>
        <authorList>
            <person name="Liu Q."/>
            <person name="Xin Y.-H."/>
        </authorList>
    </citation>
    <scope>NUCLEOTIDE SEQUENCE [LARGE SCALE GENOMIC DNA]</scope>
    <source>
        <strain evidence="3 4">KACC 18899</strain>
    </source>
</reference>
<evidence type="ECO:0000313" key="3">
    <source>
        <dbReference type="EMBL" id="MEJ8810699.1"/>
    </source>
</evidence>
<feature type="region of interest" description="Disordered" evidence="1">
    <location>
        <begin position="339"/>
        <end position="360"/>
    </location>
</feature>